<dbReference type="EMBL" id="FNKX01000001">
    <property type="protein sequence ID" value="SDR25282.1"/>
    <property type="molecule type" value="Genomic_DNA"/>
</dbReference>
<sequence length="50" mass="5347">MTNERQIGLAMNEEVSSGRNGSALETHGSAPATRGVRRITYTEVVCEVPA</sequence>
<proteinExistence type="predicted"/>
<protein>
    <submittedName>
        <fullName evidence="2">Uncharacterized protein</fullName>
    </submittedName>
</protein>
<evidence type="ECO:0000313" key="3">
    <source>
        <dbReference type="Proteomes" id="UP000199365"/>
    </source>
</evidence>
<evidence type="ECO:0000313" key="2">
    <source>
        <dbReference type="EMBL" id="SDR25282.1"/>
    </source>
</evidence>
<gene>
    <name evidence="2" type="ORF">SAMN05445850_3613</name>
</gene>
<accession>A0A1H1HIP9</accession>
<reference evidence="3" key="1">
    <citation type="submission" date="2016-10" db="EMBL/GenBank/DDBJ databases">
        <authorList>
            <person name="Varghese N."/>
            <person name="Submissions S."/>
        </authorList>
    </citation>
    <scope>NUCLEOTIDE SEQUENCE [LARGE SCALE GENOMIC DNA]</scope>
    <source>
        <strain evidence="3">DUS833</strain>
    </source>
</reference>
<evidence type="ECO:0000256" key="1">
    <source>
        <dbReference type="SAM" id="MobiDB-lite"/>
    </source>
</evidence>
<dbReference type="AlphaFoldDB" id="A0A1H1HIP9"/>
<dbReference type="Proteomes" id="UP000199365">
    <property type="component" value="Unassembled WGS sequence"/>
</dbReference>
<organism evidence="2 3">
    <name type="scientific">Paraburkholderia tuberum</name>
    <dbReference type="NCBI Taxonomy" id="157910"/>
    <lineage>
        <taxon>Bacteria</taxon>
        <taxon>Pseudomonadati</taxon>
        <taxon>Pseudomonadota</taxon>
        <taxon>Betaproteobacteria</taxon>
        <taxon>Burkholderiales</taxon>
        <taxon>Burkholderiaceae</taxon>
        <taxon>Paraburkholderia</taxon>
    </lineage>
</organism>
<name>A0A1H1HIP9_9BURK</name>
<feature type="region of interest" description="Disordered" evidence="1">
    <location>
        <begin position="1"/>
        <end position="32"/>
    </location>
</feature>
<keyword evidence="3" id="KW-1185">Reference proteome</keyword>